<feature type="domain" description="DC1" evidence="2">
    <location>
        <begin position="13"/>
        <end position="62"/>
    </location>
</feature>
<accession>A0AAV7E441</accession>
<sequence>MGKLSCDPLIHHFSHPHPLELCNIGSFSNISAAPCAGCKEALSGWVYLCKLCNNGFCLHVSCSQMPQLIHHPSHAIHPLSLLPTPAYSAGYFNCDACGRRGDGFSYHCGACDLDVHVLCAAMPLSLPHRAHAHPLNLEFIPPYHNKGFSCDLCGNLGSNHWLYRCGPCEFDAHLRCATAKQGSLGATVGVQALQAPAQFRGPVATPPVQMGLPQQYYQVQQVPGAGNSCYVNPGPAGLAGPAGAPRDAGGAGGGNNLMQVMMQGLVDGASQQIGQSLVQSLIGGGEDNGGGDGNVSSFTVMDIGSAVFVGCDDSGSSPSDY</sequence>
<gene>
    <name evidence="3" type="ORF">H6P81_018385</name>
</gene>
<keyword evidence="1" id="KW-0677">Repeat</keyword>
<dbReference type="EMBL" id="JAINDJ010000007">
    <property type="protein sequence ID" value="KAG9442531.1"/>
    <property type="molecule type" value="Genomic_DNA"/>
</dbReference>
<dbReference type="Proteomes" id="UP000825729">
    <property type="component" value="Unassembled WGS sequence"/>
</dbReference>
<name>A0AAV7E441_ARIFI</name>
<organism evidence="3 4">
    <name type="scientific">Aristolochia fimbriata</name>
    <name type="common">White veined hardy Dutchman's pipe vine</name>
    <dbReference type="NCBI Taxonomy" id="158543"/>
    <lineage>
        <taxon>Eukaryota</taxon>
        <taxon>Viridiplantae</taxon>
        <taxon>Streptophyta</taxon>
        <taxon>Embryophyta</taxon>
        <taxon>Tracheophyta</taxon>
        <taxon>Spermatophyta</taxon>
        <taxon>Magnoliopsida</taxon>
        <taxon>Magnoliidae</taxon>
        <taxon>Piperales</taxon>
        <taxon>Aristolochiaceae</taxon>
        <taxon>Aristolochia</taxon>
    </lineage>
</organism>
<reference evidence="3 4" key="1">
    <citation type="submission" date="2021-07" db="EMBL/GenBank/DDBJ databases">
        <title>The Aristolochia fimbriata genome: insights into angiosperm evolution, floral development and chemical biosynthesis.</title>
        <authorList>
            <person name="Jiao Y."/>
        </authorList>
    </citation>
    <scope>NUCLEOTIDE SEQUENCE [LARGE SCALE GENOMIC DNA]</scope>
    <source>
        <strain evidence="3">IBCAS-2021</strain>
        <tissue evidence="3">Leaf</tissue>
    </source>
</reference>
<dbReference type="PANTHER" id="PTHR46288:SF80">
    <property type="entry name" value="CYSTEINE_HISTIDINE-RICH C1 DOMAIN FAMILY PROTEIN"/>
    <property type="match status" value="1"/>
</dbReference>
<evidence type="ECO:0000313" key="4">
    <source>
        <dbReference type="Proteomes" id="UP000825729"/>
    </source>
</evidence>
<dbReference type="SUPFAM" id="SSF57889">
    <property type="entry name" value="Cysteine-rich domain"/>
    <property type="match status" value="2"/>
</dbReference>
<feature type="domain" description="DC1" evidence="2">
    <location>
        <begin position="72"/>
        <end position="120"/>
    </location>
</feature>
<feature type="domain" description="DC1" evidence="2">
    <location>
        <begin position="131"/>
        <end position="177"/>
    </location>
</feature>
<evidence type="ECO:0000256" key="1">
    <source>
        <dbReference type="ARBA" id="ARBA00022737"/>
    </source>
</evidence>
<dbReference type="AlphaFoldDB" id="A0AAV7E441"/>
<dbReference type="InterPro" id="IPR046349">
    <property type="entry name" value="C1-like_sf"/>
</dbReference>
<evidence type="ECO:0000313" key="3">
    <source>
        <dbReference type="EMBL" id="KAG9442531.1"/>
    </source>
</evidence>
<protein>
    <recommendedName>
        <fullName evidence="2">DC1 domain-containing protein</fullName>
    </recommendedName>
</protein>
<comment type="caution">
    <text evidence="3">The sequence shown here is derived from an EMBL/GenBank/DDBJ whole genome shotgun (WGS) entry which is preliminary data.</text>
</comment>
<dbReference type="PANTHER" id="PTHR46288">
    <property type="entry name" value="PHORBOL-ESTER/DAG-TYPE DOMAIN-CONTAINING PROTEIN"/>
    <property type="match status" value="1"/>
</dbReference>
<dbReference type="InterPro" id="IPR004146">
    <property type="entry name" value="DC1"/>
</dbReference>
<evidence type="ECO:0000259" key="2">
    <source>
        <dbReference type="Pfam" id="PF03107"/>
    </source>
</evidence>
<dbReference type="Pfam" id="PF03107">
    <property type="entry name" value="C1_2"/>
    <property type="match status" value="3"/>
</dbReference>
<keyword evidence="4" id="KW-1185">Reference proteome</keyword>
<proteinExistence type="predicted"/>